<dbReference type="Gene3D" id="3.30.450.40">
    <property type="match status" value="1"/>
</dbReference>
<feature type="region of interest" description="Disordered" evidence="4">
    <location>
        <begin position="1"/>
        <end position="61"/>
    </location>
</feature>
<evidence type="ECO:0000313" key="10">
    <source>
        <dbReference type="Proteomes" id="UP001139054"/>
    </source>
</evidence>
<evidence type="ECO:0000256" key="4">
    <source>
        <dbReference type="SAM" id="MobiDB-lite"/>
    </source>
</evidence>
<dbReference type="Proteomes" id="UP001139054">
    <property type="component" value="Unassembled WGS sequence"/>
</dbReference>
<dbReference type="Proteomes" id="UP001139012">
    <property type="component" value="Unassembled WGS sequence"/>
</dbReference>
<evidence type="ECO:0000256" key="3">
    <source>
        <dbReference type="ARBA" id="ARBA00023163"/>
    </source>
</evidence>
<keyword evidence="9" id="KW-1185">Reference proteome</keyword>
<keyword evidence="3" id="KW-0804">Transcription</keyword>
<organism evidence="7 10">
    <name type="scientific">Bradyrhizobium zhengyangense</name>
    <dbReference type="NCBI Taxonomy" id="2911009"/>
    <lineage>
        <taxon>Bacteria</taxon>
        <taxon>Pseudomonadati</taxon>
        <taxon>Pseudomonadota</taxon>
        <taxon>Alphaproteobacteria</taxon>
        <taxon>Hyphomicrobiales</taxon>
        <taxon>Nitrobacteraceae</taxon>
        <taxon>Bradyrhizobium</taxon>
    </lineage>
</organism>
<protein>
    <submittedName>
        <fullName evidence="7">IclR family transcriptional regulator</fullName>
    </submittedName>
</protein>
<dbReference type="EMBL" id="JAKLUA010000009">
    <property type="protein sequence ID" value="MCG2670322.1"/>
    <property type="molecule type" value="Genomic_DNA"/>
</dbReference>
<dbReference type="PANTHER" id="PTHR30136:SF8">
    <property type="entry name" value="TRANSCRIPTIONAL REGULATORY PROTEIN"/>
    <property type="match status" value="1"/>
</dbReference>
<dbReference type="InterPro" id="IPR036388">
    <property type="entry name" value="WH-like_DNA-bd_sf"/>
</dbReference>
<dbReference type="SUPFAM" id="SSF55781">
    <property type="entry name" value="GAF domain-like"/>
    <property type="match status" value="1"/>
</dbReference>
<dbReference type="SUPFAM" id="SSF46785">
    <property type="entry name" value="Winged helix' DNA-binding domain"/>
    <property type="match status" value="1"/>
</dbReference>
<dbReference type="SMART" id="SM00346">
    <property type="entry name" value="HTH_ICLR"/>
    <property type="match status" value="1"/>
</dbReference>
<dbReference type="InterPro" id="IPR036390">
    <property type="entry name" value="WH_DNA-bd_sf"/>
</dbReference>
<dbReference type="PROSITE" id="PS51078">
    <property type="entry name" value="ICLR_ED"/>
    <property type="match status" value="1"/>
</dbReference>
<accession>A0A9X1U7S9</accession>
<dbReference type="GO" id="GO:0003677">
    <property type="term" value="F:DNA binding"/>
    <property type="evidence" value="ECO:0007669"/>
    <property type="project" value="UniProtKB-KW"/>
</dbReference>
<feature type="domain" description="IclR-ED" evidence="6">
    <location>
        <begin position="129"/>
        <end position="328"/>
    </location>
</feature>
<evidence type="ECO:0000259" key="5">
    <source>
        <dbReference type="PROSITE" id="PS51077"/>
    </source>
</evidence>
<keyword evidence="2" id="KW-0238">DNA-binding</keyword>
<evidence type="ECO:0000256" key="1">
    <source>
        <dbReference type="ARBA" id="ARBA00023015"/>
    </source>
</evidence>
<evidence type="ECO:0000259" key="6">
    <source>
        <dbReference type="PROSITE" id="PS51078"/>
    </source>
</evidence>
<gene>
    <name evidence="8" type="ORF">L6637_25475</name>
    <name evidence="7" type="ORF">L6654_16550</name>
</gene>
<dbReference type="PANTHER" id="PTHR30136">
    <property type="entry name" value="HELIX-TURN-HELIX TRANSCRIPTIONAL REGULATOR, ICLR FAMILY"/>
    <property type="match status" value="1"/>
</dbReference>
<evidence type="ECO:0000256" key="2">
    <source>
        <dbReference type="ARBA" id="ARBA00023125"/>
    </source>
</evidence>
<comment type="caution">
    <text evidence="7">The sequence shown here is derived from an EMBL/GenBank/DDBJ whole genome shotgun (WGS) entry which is preliminary data.</text>
</comment>
<name>A0A9X1U7S9_9BRAD</name>
<dbReference type="PROSITE" id="PS51077">
    <property type="entry name" value="HTH_ICLR"/>
    <property type="match status" value="1"/>
</dbReference>
<dbReference type="RefSeq" id="WP_128929996.1">
    <property type="nucleotide sequence ID" value="NZ_JAKLTY010000009.1"/>
</dbReference>
<evidence type="ECO:0000313" key="8">
    <source>
        <dbReference type="EMBL" id="MCG2670322.1"/>
    </source>
</evidence>
<feature type="compositionally biased region" description="Basic and acidic residues" evidence="4">
    <location>
        <begin position="23"/>
        <end position="36"/>
    </location>
</feature>
<dbReference type="EMBL" id="JAKLTY010000009">
    <property type="protein sequence ID" value="MCG2628245.1"/>
    <property type="molecule type" value="Genomic_DNA"/>
</dbReference>
<evidence type="ECO:0000313" key="7">
    <source>
        <dbReference type="EMBL" id="MCG2628245.1"/>
    </source>
</evidence>
<dbReference type="InterPro" id="IPR029016">
    <property type="entry name" value="GAF-like_dom_sf"/>
</dbReference>
<evidence type="ECO:0000313" key="9">
    <source>
        <dbReference type="Proteomes" id="UP001139012"/>
    </source>
</evidence>
<dbReference type="GO" id="GO:0003700">
    <property type="term" value="F:DNA-binding transcription factor activity"/>
    <property type="evidence" value="ECO:0007669"/>
    <property type="project" value="TreeGrafter"/>
</dbReference>
<dbReference type="Gene3D" id="1.10.10.10">
    <property type="entry name" value="Winged helix-like DNA-binding domain superfamily/Winged helix DNA-binding domain"/>
    <property type="match status" value="1"/>
</dbReference>
<reference evidence="7" key="1">
    <citation type="submission" date="2022-01" db="EMBL/GenBank/DDBJ databases">
        <title>Genome sequnece data of strain Bradyrhizobium sp. nov.</title>
        <authorList>
            <person name="Zhang J."/>
        </authorList>
    </citation>
    <scope>NUCLEOTIDE SEQUENCE</scope>
    <source>
        <strain evidence="8">WYCCWR 12774</strain>
        <strain evidence="7">WYCCWR 13023</strain>
    </source>
</reference>
<dbReference type="Pfam" id="PF09339">
    <property type="entry name" value="HTH_IclR"/>
    <property type="match status" value="1"/>
</dbReference>
<dbReference type="InterPro" id="IPR014757">
    <property type="entry name" value="Tscrpt_reg_IclR_C"/>
</dbReference>
<dbReference type="InterPro" id="IPR050707">
    <property type="entry name" value="HTH_MetabolicPath_Reg"/>
</dbReference>
<feature type="domain" description="HTH iclR-type" evidence="5">
    <location>
        <begin position="66"/>
        <end position="128"/>
    </location>
</feature>
<dbReference type="AlphaFoldDB" id="A0A9X1U7S9"/>
<keyword evidence="1" id="KW-0805">Transcription regulation</keyword>
<dbReference type="InterPro" id="IPR005471">
    <property type="entry name" value="Tscrpt_reg_IclR_N"/>
</dbReference>
<proteinExistence type="predicted"/>
<dbReference type="GO" id="GO:0045892">
    <property type="term" value="P:negative regulation of DNA-templated transcription"/>
    <property type="evidence" value="ECO:0007669"/>
    <property type="project" value="TreeGrafter"/>
</dbReference>
<sequence length="334" mass="36252">MKHGTEPNNDLDPNHGAATAIKDMARKKNLRSDPKKAKGLPAGGRLRSKGMPLREREDGEEAGNGIRAMLVGLSMLQAIAKERRPLPLKDVATVSGLSPSRAHRYLSSLLAAGFMEQDVRSGHYALGQAVVELGLVALGQLDHIRIGVDALVAFSEETGFDGHLSVWGSFGPTVVRWQSGRLGYHFRIDEGRVLPLLWSATGRVLMAYREGGEIAPLVKQELAVWNRENPEQQIRRQDVTRMCAAVREFGLSASVPSQQRNGLLDPVFPTVIRLGLETTAAPIFDHRGRVPMALTFFGSVHGSSINSEPALQKKLRAAAQAASRRLGGLAEPPT</sequence>